<feature type="domain" description="Restriction endonuclease type IV Mrr" evidence="3">
    <location>
        <begin position="65"/>
        <end position="173"/>
    </location>
</feature>
<dbReference type="InterPro" id="IPR011335">
    <property type="entry name" value="Restrct_endonuc-II-like"/>
</dbReference>
<reference evidence="4 5" key="1">
    <citation type="submission" date="2024-02" db="EMBL/GenBank/DDBJ databases">
        <title>The Genome Sequence of Enterococcus sp. DIV0159.</title>
        <authorList>
            <person name="Earl A."/>
            <person name="Manson A."/>
            <person name="Gilmore M."/>
            <person name="Sanders J."/>
            <person name="Shea T."/>
            <person name="Howe W."/>
            <person name="Livny J."/>
            <person name="Cuomo C."/>
            <person name="Neafsey D."/>
            <person name="Birren B."/>
        </authorList>
    </citation>
    <scope>NUCLEOTIDE SEQUENCE [LARGE SCALE GENOMIC DNA]</scope>
    <source>
        <strain evidence="4 5">665A</strain>
    </source>
</reference>
<evidence type="ECO:0000313" key="5">
    <source>
        <dbReference type="Proteomes" id="UP000664357"/>
    </source>
</evidence>
<evidence type="ECO:0000313" key="4">
    <source>
        <dbReference type="EMBL" id="MEO1770650.1"/>
    </source>
</evidence>
<keyword evidence="5" id="KW-1185">Reference proteome</keyword>
<sequence length="200" mass="23175">MKKDNLKLLILGSFSLAYYFVGDGNPNVLFLYIGIIFLLITFITEVFPYLSQIKRFSKAELETIDLMTGLEFEKYMAFLLEKNGYLKVKVTQSYGDQGIDIIAQKNDLNFGFQCKRWKKNVGNKAIQEVHAGIGYYSLDRAIVITNSYFTKPAKQLAEKLDVELWDRKNLIKFLEDYKKLKGRRASLKPFLETISRLLKV</sequence>
<keyword evidence="2" id="KW-0472">Membrane</keyword>
<evidence type="ECO:0000256" key="1">
    <source>
        <dbReference type="ARBA" id="ARBA00022801"/>
    </source>
</evidence>
<dbReference type="EMBL" id="JAFREL020000002">
    <property type="protein sequence ID" value="MEO1770650.1"/>
    <property type="molecule type" value="Genomic_DNA"/>
</dbReference>
<dbReference type="Proteomes" id="UP000664357">
    <property type="component" value="Unassembled WGS sequence"/>
</dbReference>
<keyword evidence="1" id="KW-0378">Hydrolase</keyword>
<proteinExistence type="predicted"/>
<evidence type="ECO:0000259" key="3">
    <source>
        <dbReference type="Pfam" id="PF04471"/>
    </source>
</evidence>
<dbReference type="SUPFAM" id="SSF52980">
    <property type="entry name" value="Restriction endonuclease-like"/>
    <property type="match status" value="1"/>
</dbReference>
<gene>
    <name evidence="4" type="ORF">JZO67_002603</name>
</gene>
<name>A0ABV0EPU6_9ENTE</name>
<dbReference type="RefSeq" id="WP_347298883.1">
    <property type="nucleotide sequence ID" value="NZ_JAFREL020000002.1"/>
</dbReference>
<feature type="transmembrane region" description="Helical" evidence="2">
    <location>
        <begin position="5"/>
        <end position="22"/>
    </location>
</feature>
<dbReference type="Pfam" id="PF04471">
    <property type="entry name" value="Mrr_cat"/>
    <property type="match status" value="1"/>
</dbReference>
<keyword evidence="2" id="KW-0812">Transmembrane</keyword>
<accession>A0ABV0EPU6</accession>
<dbReference type="InterPro" id="IPR007560">
    <property type="entry name" value="Restrct_endonuc_IV_Mrr"/>
</dbReference>
<evidence type="ECO:0000256" key="2">
    <source>
        <dbReference type="SAM" id="Phobius"/>
    </source>
</evidence>
<dbReference type="Gene3D" id="3.40.1350.10">
    <property type="match status" value="1"/>
</dbReference>
<organism evidence="4 5">
    <name type="scientific">Candidatus Enterococcus ferrettii</name>
    <dbReference type="NCBI Taxonomy" id="2815324"/>
    <lineage>
        <taxon>Bacteria</taxon>
        <taxon>Bacillati</taxon>
        <taxon>Bacillota</taxon>
        <taxon>Bacilli</taxon>
        <taxon>Lactobacillales</taxon>
        <taxon>Enterococcaceae</taxon>
        <taxon>Enterococcus</taxon>
    </lineage>
</organism>
<protein>
    <recommendedName>
        <fullName evidence="3">Restriction endonuclease type IV Mrr domain-containing protein</fullName>
    </recommendedName>
</protein>
<dbReference type="InterPro" id="IPR011856">
    <property type="entry name" value="tRNA_endonuc-like_dom_sf"/>
</dbReference>
<keyword evidence="2" id="KW-1133">Transmembrane helix</keyword>
<dbReference type="PANTHER" id="PTHR30015:SF6">
    <property type="entry name" value="SLL1429 PROTEIN"/>
    <property type="match status" value="1"/>
</dbReference>
<comment type="caution">
    <text evidence="4">The sequence shown here is derived from an EMBL/GenBank/DDBJ whole genome shotgun (WGS) entry which is preliminary data.</text>
</comment>
<feature type="transmembrane region" description="Helical" evidence="2">
    <location>
        <begin position="28"/>
        <end position="50"/>
    </location>
</feature>
<dbReference type="PANTHER" id="PTHR30015">
    <property type="entry name" value="MRR RESTRICTION SYSTEM PROTEIN"/>
    <property type="match status" value="1"/>
</dbReference>
<dbReference type="InterPro" id="IPR052906">
    <property type="entry name" value="Type_IV_Methyl-Rstrct_Enzyme"/>
</dbReference>